<comment type="catalytic activity">
    <reaction evidence="9">
        <text>tRNA(Asx) + L-aspartate + ATP = L-aspartyl-tRNA(Asx) + AMP + diphosphate</text>
        <dbReference type="Rhea" id="RHEA:18349"/>
        <dbReference type="Rhea" id="RHEA-COMP:9710"/>
        <dbReference type="Rhea" id="RHEA-COMP:9711"/>
        <dbReference type="ChEBI" id="CHEBI:29991"/>
        <dbReference type="ChEBI" id="CHEBI:30616"/>
        <dbReference type="ChEBI" id="CHEBI:33019"/>
        <dbReference type="ChEBI" id="CHEBI:78442"/>
        <dbReference type="ChEBI" id="CHEBI:78516"/>
        <dbReference type="ChEBI" id="CHEBI:456215"/>
        <dbReference type="EC" id="6.1.1.23"/>
    </reaction>
</comment>
<dbReference type="STRING" id="1237085.Ngar_c02730"/>
<evidence type="ECO:0000256" key="8">
    <source>
        <dbReference type="ARBA" id="ARBA00023146"/>
    </source>
</evidence>
<dbReference type="FunFam" id="3.30.930.10:FF:000038">
    <property type="entry name" value="Aspartate--tRNA ligase"/>
    <property type="match status" value="1"/>
</dbReference>
<dbReference type="PATRIC" id="fig|1237085.11.peg.267"/>
<dbReference type="FunCoup" id="K0I7K0">
    <property type="interactions" value="271"/>
</dbReference>
<keyword evidence="5 9" id="KW-0547">Nucleotide-binding</keyword>
<dbReference type="NCBIfam" id="TIGR00458">
    <property type="entry name" value="aspS_nondisc"/>
    <property type="match status" value="1"/>
</dbReference>
<dbReference type="GeneID" id="13796449"/>
<dbReference type="InParanoid" id="K0I7K0"/>
<dbReference type="NCBIfam" id="NF003483">
    <property type="entry name" value="PRK05159.1"/>
    <property type="match status" value="1"/>
</dbReference>
<dbReference type="GO" id="GO:0005829">
    <property type="term" value="C:cytosol"/>
    <property type="evidence" value="ECO:0007669"/>
    <property type="project" value="TreeGrafter"/>
</dbReference>
<feature type="binding site" evidence="9">
    <location>
        <position position="369"/>
    </location>
    <ligand>
        <name>L-aspartate</name>
        <dbReference type="ChEBI" id="CHEBI:29991"/>
    </ligand>
</feature>
<keyword evidence="8 9" id="KW-0030">Aminoacyl-tRNA synthetase</keyword>
<dbReference type="InterPro" id="IPR012340">
    <property type="entry name" value="NA-bd_OB-fold"/>
</dbReference>
<dbReference type="InterPro" id="IPR004523">
    <property type="entry name" value="Asp-tRNA_synthase_2"/>
</dbReference>
<evidence type="ECO:0000313" key="12">
    <source>
        <dbReference type="Proteomes" id="UP000008037"/>
    </source>
</evidence>
<dbReference type="SUPFAM" id="SSF50249">
    <property type="entry name" value="Nucleic acid-binding proteins"/>
    <property type="match status" value="1"/>
</dbReference>
<dbReference type="InterPro" id="IPR004365">
    <property type="entry name" value="NA-bd_OB_tRNA"/>
</dbReference>
<dbReference type="InterPro" id="IPR045864">
    <property type="entry name" value="aa-tRNA-synth_II/BPL/LPL"/>
</dbReference>
<evidence type="ECO:0000256" key="4">
    <source>
        <dbReference type="ARBA" id="ARBA00022598"/>
    </source>
</evidence>
<feature type="binding site" evidence="9">
    <location>
        <position position="223"/>
    </location>
    <ligand>
        <name>L-aspartate</name>
        <dbReference type="ChEBI" id="CHEBI:29991"/>
    </ligand>
</feature>
<dbReference type="RefSeq" id="WP_015017794.1">
    <property type="nucleotide sequence ID" value="NC_018719.1"/>
</dbReference>
<reference evidence="11 12" key="1">
    <citation type="journal article" date="2012" name="Environ. Microbiol.">
        <title>The genome of the ammonia-oxidizing Candidatus Nitrososphaera gargensis: insights into metabolic versatility and environmental adaptations.</title>
        <authorList>
            <person name="Spang A."/>
            <person name="Poehlein A."/>
            <person name="Offre P."/>
            <person name="Zumbragel S."/>
            <person name="Haider S."/>
            <person name="Rychlik N."/>
            <person name="Nowka B."/>
            <person name="Schmeisser C."/>
            <person name="Lebedeva E.V."/>
            <person name="Rattei T."/>
            <person name="Bohm C."/>
            <person name="Schmid M."/>
            <person name="Galushko A."/>
            <person name="Hatzenpichler R."/>
            <person name="Weinmaier T."/>
            <person name="Daniel R."/>
            <person name="Schleper C."/>
            <person name="Spieck E."/>
            <person name="Streit W."/>
            <person name="Wagner M."/>
        </authorList>
    </citation>
    <scope>NUCLEOTIDE SEQUENCE [LARGE SCALE GENOMIC DNA]</scope>
    <source>
        <strain evidence="12">Ga9.2</strain>
    </source>
</reference>
<keyword evidence="9" id="KW-0479">Metal-binding</keyword>
<dbReference type="GO" id="GO:0050560">
    <property type="term" value="F:aspartate-tRNA(Asn) ligase activity"/>
    <property type="evidence" value="ECO:0007669"/>
    <property type="project" value="UniProtKB-EC"/>
</dbReference>
<feature type="binding site" evidence="9">
    <location>
        <begin position="414"/>
        <end position="417"/>
    </location>
    <ligand>
        <name>ATP</name>
        <dbReference type="ChEBI" id="CHEBI:30616"/>
    </ligand>
</feature>
<evidence type="ECO:0000259" key="10">
    <source>
        <dbReference type="PROSITE" id="PS50862"/>
    </source>
</evidence>
<dbReference type="HOGENOM" id="CLU_004553_2_1_2"/>
<gene>
    <name evidence="11" type="primary">aspS1</name>
    <name evidence="9" type="synonym">aspS</name>
    <name evidence="11" type="ordered locus">Ngar_c02730</name>
</gene>
<dbReference type="CDD" id="cd00776">
    <property type="entry name" value="AsxRS_core"/>
    <property type="match status" value="1"/>
</dbReference>
<feature type="region of interest" description="Aspartate" evidence="9">
    <location>
        <begin position="202"/>
        <end position="205"/>
    </location>
</feature>
<name>K0I7K0_NITGG</name>
<dbReference type="Gene3D" id="3.30.930.10">
    <property type="entry name" value="Bira Bifunctional Protein, Domain 2"/>
    <property type="match status" value="1"/>
</dbReference>
<feature type="domain" description="Aminoacyl-transfer RNA synthetases class-II family profile" evidence="10">
    <location>
        <begin position="147"/>
        <end position="443"/>
    </location>
</feature>
<feature type="binding site" evidence="9">
    <location>
        <position position="373"/>
    </location>
    <ligand>
        <name>L-aspartate</name>
        <dbReference type="ChEBI" id="CHEBI:29991"/>
    </ligand>
</feature>
<dbReference type="Proteomes" id="UP000008037">
    <property type="component" value="Chromosome"/>
</dbReference>
<feature type="binding site" evidence="9">
    <location>
        <position position="369"/>
    </location>
    <ligand>
        <name>Mg(2+)</name>
        <dbReference type="ChEBI" id="CHEBI:18420"/>
        <label>2</label>
    </ligand>
</feature>
<evidence type="ECO:0000256" key="6">
    <source>
        <dbReference type="ARBA" id="ARBA00022840"/>
    </source>
</evidence>
<feature type="site" description="Important for tRNA non-discrimination" evidence="9">
    <location>
        <position position="94"/>
    </location>
</feature>
<dbReference type="GO" id="GO:0017101">
    <property type="term" value="C:aminoacyl-tRNA synthetase multienzyme complex"/>
    <property type="evidence" value="ECO:0007669"/>
    <property type="project" value="TreeGrafter"/>
</dbReference>
<comment type="similarity">
    <text evidence="2 9">Belongs to the class-II aminoacyl-tRNA synthetase family. Type 2 subfamily.</text>
</comment>
<dbReference type="GO" id="GO:0003723">
    <property type="term" value="F:RNA binding"/>
    <property type="evidence" value="ECO:0007669"/>
    <property type="project" value="TreeGrafter"/>
</dbReference>
<dbReference type="EC" id="6.1.1.23" evidence="9"/>
<feature type="binding site" evidence="9">
    <location>
        <begin position="231"/>
        <end position="233"/>
    </location>
    <ligand>
        <name>ATP</name>
        <dbReference type="ChEBI" id="CHEBI:30616"/>
    </ligand>
</feature>
<feature type="binding site" evidence="9">
    <location>
        <position position="366"/>
    </location>
    <ligand>
        <name>Mg(2+)</name>
        <dbReference type="ChEBI" id="CHEBI:18420"/>
        <label>2</label>
    </ligand>
</feature>
<proteinExistence type="inferred from homology"/>
<feature type="binding site" evidence="9">
    <location>
        <position position="180"/>
    </location>
    <ligand>
        <name>L-aspartate</name>
        <dbReference type="ChEBI" id="CHEBI:29991"/>
    </ligand>
</feature>
<dbReference type="InterPro" id="IPR004364">
    <property type="entry name" value="Aa-tRNA-synt_II"/>
</dbReference>
<organism evidence="11 12">
    <name type="scientific">Nitrososphaera gargensis (strain Ga9.2)</name>
    <dbReference type="NCBI Taxonomy" id="1237085"/>
    <lineage>
        <taxon>Archaea</taxon>
        <taxon>Nitrososphaerota</taxon>
        <taxon>Nitrososphaeria</taxon>
        <taxon>Nitrososphaerales</taxon>
        <taxon>Nitrososphaeraceae</taxon>
        <taxon>Nitrososphaera</taxon>
    </lineage>
</organism>
<comment type="function">
    <text evidence="9">Aspartyl-tRNA synthetase with relaxed tRNA specificity since it is able to aspartylate not only its cognate tRNA(Asp) but also tRNA(Asn). Reaction proceeds in two steps: L-aspartate is first activated by ATP to form Asp-AMP and then transferred to the acceptor end of tRNA(Asp/Asn).</text>
</comment>
<dbReference type="GO" id="GO:0006422">
    <property type="term" value="P:aspartyl-tRNA aminoacylation"/>
    <property type="evidence" value="ECO:0007669"/>
    <property type="project" value="UniProtKB-UniRule"/>
</dbReference>
<dbReference type="GO" id="GO:0000287">
    <property type="term" value="F:magnesium ion binding"/>
    <property type="evidence" value="ECO:0007669"/>
    <property type="project" value="UniProtKB-UniRule"/>
</dbReference>
<evidence type="ECO:0000256" key="2">
    <source>
        <dbReference type="ARBA" id="ARBA00005312"/>
    </source>
</evidence>
<dbReference type="SUPFAM" id="SSF55681">
    <property type="entry name" value="Class II aaRS and biotin synthetases"/>
    <property type="match status" value="1"/>
</dbReference>
<keyword evidence="7 9" id="KW-0648">Protein biosynthesis</keyword>
<dbReference type="HAMAP" id="MF_02075">
    <property type="entry name" value="Asp_tRNA_synth_type2"/>
    <property type="match status" value="1"/>
</dbReference>
<evidence type="ECO:0000256" key="9">
    <source>
        <dbReference type="HAMAP-Rule" id="MF_02075"/>
    </source>
</evidence>
<dbReference type="Pfam" id="PF01336">
    <property type="entry name" value="tRNA_anti-codon"/>
    <property type="match status" value="1"/>
</dbReference>
<dbReference type="GO" id="GO:0005524">
    <property type="term" value="F:ATP binding"/>
    <property type="evidence" value="ECO:0007669"/>
    <property type="project" value="UniProtKB-UniRule"/>
</dbReference>
<keyword evidence="3 9" id="KW-0963">Cytoplasm</keyword>
<feature type="binding site" evidence="9">
    <location>
        <begin position="223"/>
        <end position="225"/>
    </location>
    <ligand>
        <name>ATP</name>
        <dbReference type="ChEBI" id="CHEBI:30616"/>
    </ligand>
</feature>
<sequence length="443" mass="50351">MLQEQDLGHWRRTHYSSEISPSIGDSEVVVMGWVASVRDHGNIQFIILKDMHGEVQITAKKGECSEPIFEMAKEVKEHSSIGVRGKVRPQEKAPNGAEVVPSEIRAFSIAKKAAPFMMQGKTSTVGIDTRLDLRAVDLRRNYLGAIFRIRQTVLNSVREFLARQKFIEVNTPKMIATATEGGAALFPIFYYDREAFLAQSPQLYKEQLTMAFESVFEVGPIFRAEPSRTNRHLSEAISIDVERAFVDYNDVMSLLERMIVNIIETIKERNADDLKFLESQLPAVELPFPKYTYSDLIDKLQEAGERIQWGDDISPQVMKSLQDDRLNSFYFIIDWPTSTKPFYVKPGTADGGRVCESFDLMYGALEMSSGSTRINRKDQLVERMSKQGLKPDAFDYHLRVFDYGVPPHAGFGLGLERLMMALTKIENIRDATLYPRDIDRLAP</sequence>
<dbReference type="AlphaFoldDB" id="K0I7K0"/>
<keyword evidence="12" id="KW-1185">Reference proteome</keyword>
<dbReference type="Pfam" id="PF00152">
    <property type="entry name" value="tRNA-synt_2"/>
    <property type="match status" value="1"/>
</dbReference>
<dbReference type="KEGG" id="nga:Ngar_c02730"/>
<dbReference type="InterPro" id="IPR006195">
    <property type="entry name" value="aa-tRNA-synth_II"/>
</dbReference>
<protein>
    <recommendedName>
        <fullName evidence="9">Aspartate--tRNA(Asp/Asn) ligase</fullName>
        <ecNumber evidence="9">6.1.1.23</ecNumber>
    </recommendedName>
    <alternativeName>
        <fullName evidence="9">Aspartyl-tRNA synthetase</fullName>
        <shortName evidence="9">AspRS</shortName>
    </alternativeName>
    <alternativeName>
        <fullName evidence="9">Non-discriminating aspartyl-tRNA synthetase</fullName>
        <shortName evidence="9">ND-AspRS</shortName>
    </alternativeName>
</protein>
<comment type="cofactor">
    <cofactor evidence="9">
        <name>Mg(2+)</name>
        <dbReference type="ChEBI" id="CHEBI:18420"/>
    </cofactor>
    <text evidence="9">Binds 3 Mg(2+) cations per subunit. The strongest magnesium site (Mg1) is bound to the beta- and gamma-phosphates of ATP and four water molecules complete its coordination sphere.</text>
</comment>
<evidence type="ECO:0000256" key="7">
    <source>
        <dbReference type="ARBA" id="ARBA00022917"/>
    </source>
</evidence>
<dbReference type="GO" id="GO:0004815">
    <property type="term" value="F:aspartate-tRNA ligase activity"/>
    <property type="evidence" value="ECO:0007669"/>
    <property type="project" value="UniProtKB-UniRule"/>
</dbReference>
<keyword evidence="9" id="KW-0460">Magnesium</keyword>
<comment type="subcellular location">
    <subcellularLocation>
        <location evidence="1 9">Cytoplasm</location>
    </subcellularLocation>
</comment>
<accession>K0I7K0</accession>
<feature type="binding site" evidence="9">
    <location>
        <position position="366"/>
    </location>
    <ligand>
        <name>ATP</name>
        <dbReference type="ChEBI" id="CHEBI:30616"/>
    </ligand>
</feature>
<dbReference type="Gene3D" id="2.40.50.140">
    <property type="entry name" value="Nucleic acid-binding proteins"/>
    <property type="match status" value="1"/>
</dbReference>
<keyword evidence="6 9" id="KW-0067">ATP-binding</keyword>
<evidence type="ECO:0000313" key="11">
    <source>
        <dbReference type="EMBL" id="AFU57221.1"/>
    </source>
</evidence>
<evidence type="ECO:0000256" key="5">
    <source>
        <dbReference type="ARBA" id="ARBA00022741"/>
    </source>
</evidence>
<dbReference type="PANTHER" id="PTHR43450:SF1">
    <property type="entry name" value="ASPARTATE--TRNA LIGASE, CYTOPLASMIC"/>
    <property type="match status" value="1"/>
</dbReference>
<dbReference type="PRINTS" id="PR01042">
    <property type="entry name" value="TRNASYNTHASP"/>
</dbReference>
<comment type="caution">
    <text evidence="9">Lacks conserved residue(s) required for the propagation of feature annotation.</text>
</comment>
<comment type="subunit">
    <text evidence="9">Homodimer.</text>
</comment>
<dbReference type="PANTHER" id="PTHR43450">
    <property type="entry name" value="ASPARTYL-TRNA SYNTHETASE"/>
    <property type="match status" value="1"/>
</dbReference>
<evidence type="ECO:0000256" key="3">
    <source>
        <dbReference type="ARBA" id="ARBA00022490"/>
    </source>
</evidence>
<dbReference type="InterPro" id="IPR002312">
    <property type="entry name" value="Asp/Asn-tRNA-synth_IIb"/>
</dbReference>
<feature type="binding site" evidence="9">
    <location>
        <position position="366"/>
    </location>
    <ligand>
        <name>Mg(2+)</name>
        <dbReference type="ChEBI" id="CHEBI:18420"/>
        <label>3</label>
    </ligand>
</feature>
<keyword evidence="4 9" id="KW-0436">Ligase</keyword>
<dbReference type="PROSITE" id="PS50862">
    <property type="entry name" value="AA_TRNA_LIGASE_II"/>
    <property type="match status" value="1"/>
</dbReference>
<dbReference type="EMBL" id="CP002408">
    <property type="protein sequence ID" value="AFU57221.1"/>
    <property type="molecule type" value="Genomic_DNA"/>
</dbReference>
<evidence type="ECO:0000256" key="1">
    <source>
        <dbReference type="ARBA" id="ARBA00004496"/>
    </source>
</evidence>